<sequence>MTQEQALSQEQAPPTRIPGAMVLGGRYRLLVRCGSLGAHTFWQAMDAHLNRHVALTFTTNAAPEALRAAMVLAKLSSPGLARIFDITNDQGDLVVITEWVAGAPLREVALSRPSALGSANALTALADAAAAAHENGALLGLDHPIRVRISNDGEAVLAFPSVSATQTRSEDVRALGGTLYALLTGQWPEGAGGEGTEVGLPLAKRGPEGSLASARELNAEVPASVSEAADAALGSKVSAEQLRDLLEQALSEEDDSEAAAQDPVPPAAAVNGGLQLDLGLRAPAPEKAGAPAGFKAEAPQPAEAPSLRERLLGSESRSRKTLAIGGALLVAILILVSYGVYSLVNSVNGTSQGGRPLVPGQTSSASAGGPAVAVKAVEAQAADFRGDPSGLDDPRDAKNAIDGSASTFWQTDLYNDGPKMVFKPGIGLLVTLEKAVKLQQVTVSSPSNGTVIEIYTAKSPNTKASDVKKLDDLVKIGSGQVNGQTTTITCNAAQAQPSTVVLVWLSSLSPSGSQYRSRINELSFSGSPA</sequence>
<dbReference type="InterPro" id="IPR008979">
    <property type="entry name" value="Galactose-bd-like_sf"/>
</dbReference>
<protein>
    <recommendedName>
        <fullName evidence="5">Serine/threonine protein kinase</fullName>
    </recommendedName>
</protein>
<evidence type="ECO:0000313" key="3">
    <source>
        <dbReference type="EMBL" id="EFV11717.2"/>
    </source>
</evidence>
<evidence type="ECO:0000256" key="1">
    <source>
        <dbReference type="SAM" id="MobiDB-lite"/>
    </source>
</evidence>
<feature type="compositionally biased region" description="Low complexity" evidence="1">
    <location>
        <begin position="285"/>
        <end position="299"/>
    </location>
</feature>
<evidence type="ECO:0000313" key="4">
    <source>
        <dbReference type="Proteomes" id="UP000004816"/>
    </source>
</evidence>
<organism evidence="3 4">
    <name type="scientific">Segniliparus rugosus (strain ATCC BAA-974 / DSM 45345 / CCUG 50838 / CIP 108380 / JCM 13579 / CDC 945)</name>
    <dbReference type="NCBI Taxonomy" id="679197"/>
    <lineage>
        <taxon>Bacteria</taxon>
        <taxon>Bacillati</taxon>
        <taxon>Actinomycetota</taxon>
        <taxon>Actinomycetes</taxon>
        <taxon>Mycobacteriales</taxon>
        <taxon>Segniliparaceae</taxon>
        <taxon>Segniliparus</taxon>
    </lineage>
</organism>
<feature type="region of interest" description="Disordered" evidence="1">
    <location>
        <begin position="250"/>
        <end position="271"/>
    </location>
</feature>
<keyword evidence="2" id="KW-0472">Membrane</keyword>
<dbReference type="AlphaFoldDB" id="E5XVA4"/>
<comment type="caution">
    <text evidence="3">The sequence shown here is derived from an EMBL/GenBank/DDBJ whole genome shotgun (WGS) entry which is preliminary data.</text>
</comment>
<name>E5XVA4_SEGRC</name>
<reference evidence="3 4" key="1">
    <citation type="journal article" date="2011" name="Stand. Genomic Sci.">
        <title>High quality draft genome sequence of Segniliparus rugosus CDC 945(T)= (ATCC BAA-974(T)).</title>
        <authorList>
            <person name="Earl A.M."/>
            <person name="Desjardins C.A."/>
            <person name="Fitzgerald M.G."/>
            <person name="Arachchi H.M."/>
            <person name="Zeng Q."/>
            <person name="Mehta T."/>
            <person name="Griggs A."/>
            <person name="Birren B.W."/>
            <person name="Toney N.C."/>
            <person name="Carr J."/>
            <person name="Posey J."/>
            <person name="Butler W.R."/>
        </authorList>
    </citation>
    <scope>NUCLEOTIDE SEQUENCE [LARGE SCALE GENOMIC DNA]</scope>
    <source>
        <strain evidence="4">ATCC BAA-974 / DSM 45345 / CCUG 50838 / CIP 108380 / JCM 13579 / CDC 945</strain>
    </source>
</reference>
<dbReference type="Gene3D" id="2.60.120.260">
    <property type="entry name" value="Galactose-binding domain-like"/>
    <property type="match status" value="1"/>
</dbReference>
<dbReference type="Proteomes" id="UP000004816">
    <property type="component" value="Unassembled WGS sequence"/>
</dbReference>
<dbReference type="RefSeq" id="WP_021029844.1">
    <property type="nucleotide sequence ID" value="NZ_KI391953.1"/>
</dbReference>
<dbReference type="OrthoDB" id="9786339at2"/>
<evidence type="ECO:0000256" key="2">
    <source>
        <dbReference type="SAM" id="Phobius"/>
    </source>
</evidence>
<accession>E5XVA4</accession>
<dbReference type="Gene3D" id="1.10.510.10">
    <property type="entry name" value="Transferase(Phosphotransferase) domain 1"/>
    <property type="match status" value="1"/>
</dbReference>
<keyword evidence="2" id="KW-0812">Transmembrane</keyword>
<feature type="region of interest" description="Disordered" evidence="1">
    <location>
        <begin position="285"/>
        <end position="306"/>
    </location>
</feature>
<dbReference type="InterPro" id="IPR011009">
    <property type="entry name" value="Kinase-like_dom_sf"/>
</dbReference>
<evidence type="ECO:0008006" key="5">
    <source>
        <dbReference type="Google" id="ProtNLM"/>
    </source>
</evidence>
<dbReference type="STRING" id="679197.HMPREF9336_03426"/>
<feature type="compositionally biased region" description="Low complexity" evidence="1">
    <location>
        <begin position="258"/>
        <end position="270"/>
    </location>
</feature>
<dbReference type="Gene3D" id="3.30.200.20">
    <property type="entry name" value="Phosphorylase Kinase, domain 1"/>
    <property type="match status" value="1"/>
</dbReference>
<dbReference type="CDD" id="cd13973">
    <property type="entry name" value="PK_MviN-like"/>
    <property type="match status" value="1"/>
</dbReference>
<dbReference type="HOGENOM" id="CLU_021353_1_0_11"/>
<proteinExistence type="predicted"/>
<keyword evidence="4" id="KW-1185">Reference proteome</keyword>
<dbReference type="SUPFAM" id="SSF49785">
    <property type="entry name" value="Galactose-binding domain-like"/>
    <property type="match status" value="1"/>
</dbReference>
<gene>
    <name evidence="3" type="ORF">HMPREF9336_03426</name>
</gene>
<dbReference type="EMBL" id="ACZI02000001">
    <property type="protein sequence ID" value="EFV11717.2"/>
    <property type="molecule type" value="Genomic_DNA"/>
</dbReference>
<keyword evidence="2" id="KW-1133">Transmembrane helix</keyword>
<dbReference type="SUPFAM" id="SSF56112">
    <property type="entry name" value="Protein kinase-like (PK-like)"/>
    <property type="match status" value="1"/>
</dbReference>
<feature type="transmembrane region" description="Helical" evidence="2">
    <location>
        <begin position="322"/>
        <end position="341"/>
    </location>
</feature>
<dbReference type="eggNOG" id="COG0515">
    <property type="taxonomic scope" value="Bacteria"/>
</dbReference>